<dbReference type="EMBL" id="FOLI01000001">
    <property type="protein sequence ID" value="SFB78752.1"/>
    <property type="molecule type" value="Genomic_DNA"/>
</dbReference>
<dbReference type="GO" id="GO:0016020">
    <property type="term" value="C:membrane"/>
    <property type="evidence" value="ECO:0007669"/>
    <property type="project" value="UniProtKB-SubCell"/>
</dbReference>
<evidence type="ECO:0000256" key="5">
    <source>
        <dbReference type="SAM" id="Phobius"/>
    </source>
</evidence>
<name>A0A1I1DWH3_9LACO</name>
<feature type="transmembrane region" description="Helical" evidence="5">
    <location>
        <begin position="142"/>
        <end position="162"/>
    </location>
</feature>
<evidence type="ECO:0000256" key="1">
    <source>
        <dbReference type="ARBA" id="ARBA00004141"/>
    </source>
</evidence>
<keyword evidence="7" id="KW-1185">Reference proteome</keyword>
<proteinExistence type="predicted"/>
<gene>
    <name evidence="6" type="ORF">SAMN05660453_0150</name>
</gene>
<reference evidence="6 7" key="1">
    <citation type="submission" date="2016-10" db="EMBL/GenBank/DDBJ databases">
        <authorList>
            <person name="de Groot N.N."/>
        </authorList>
    </citation>
    <scope>NUCLEOTIDE SEQUENCE [LARGE SCALE GENOMIC DNA]</scope>
    <source>
        <strain evidence="6 7">DSM 19113</strain>
    </source>
</reference>
<dbReference type="RefSeq" id="WP_091501086.1">
    <property type="nucleotide sequence ID" value="NZ_FOLI01000001.1"/>
</dbReference>
<feature type="transmembrane region" description="Helical" evidence="5">
    <location>
        <begin position="87"/>
        <end position="106"/>
    </location>
</feature>
<dbReference type="Pfam" id="PF04973">
    <property type="entry name" value="NMN_transporter"/>
    <property type="match status" value="1"/>
</dbReference>
<keyword evidence="4 5" id="KW-0472">Membrane</keyword>
<evidence type="ECO:0000313" key="7">
    <source>
        <dbReference type="Proteomes" id="UP000199376"/>
    </source>
</evidence>
<comment type="subcellular location">
    <subcellularLocation>
        <location evidence="1">Membrane</location>
        <topology evidence="1">Multi-pass membrane protein</topology>
    </subcellularLocation>
</comment>
<sequence>MFTKINKLLHKTFFKGMVDLFDLLGVVMVLAVAWYMHFLTTPLSALHFFHGAQGYWMTTFPAVGIISTLSAVASITSTRFIAKQYNLGNWISWINVIFAGLLDFGFGNMGAWLTYPISVVTNYLPTRMTEWTENKTPKKAKWYVVCLLIVTAFLLSFGLNYLGYGLCHWPVNAVYYLASITFGLALTADVLNIFKVQEQWYFWGIYNIANFGKALTQRNFANVGKYSYYIVNSLWAMVTWAKKSK</sequence>
<keyword evidence="3 5" id="KW-1133">Transmembrane helix</keyword>
<dbReference type="GO" id="GO:0034257">
    <property type="term" value="F:nicotinamide riboside transmembrane transporter activity"/>
    <property type="evidence" value="ECO:0007669"/>
    <property type="project" value="InterPro"/>
</dbReference>
<evidence type="ECO:0000313" key="6">
    <source>
        <dbReference type="EMBL" id="SFB78752.1"/>
    </source>
</evidence>
<evidence type="ECO:0000256" key="4">
    <source>
        <dbReference type="ARBA" id="ARBA00023136"/>
    </source>
</evidence>
<feature type="transmembrane region" description="Helical" evidence="5">
    <location>
        <begin position="55"/>
        <end position="75"/>
    </location>
</feature>
<dbReference type="Proteomes" id="UP000199376">
    <property type="component" value="Unassembled WGS sequence"/>
</dbReference>
<feature type="transmembrane region" description="Helical" evidence="5">
    <location>
        <begin position="12"/>
        <end position="35"/>
    </location>
</feature>
<keyword evidence="2 5" id="KW-0812">Transmembrane</keyword>
<protein>
    <submittedName>
        <fullName evidence="6">Nicotinamide mononucleotide transporter</fullName>
    </submittedName>
</protein>
<evidence type="ECO:0000256" key="3">
    <source>
        <dbReference type="ARBA" id="ARBA00022989"/>
    </source>
</evidence>
<feature type="transmembrane region" description="Helical" evidence="5">
    <location>
        <begin position="174"/>
        <end position="194"/>
    </location>
</feature>
<evidence type="ECO:0000256" key="2">
    <source>
        <dbReference type="ARBA" id="ARBA00022692"/>
    </source>
</evidence>
<dbReference type="STRING" id="283737.SAMN05660453_0150"/>
<organism evidence="6 7">
    <name type="scientific">Fructobacillus durionis</name>
    <dbReference type="NCBI Taxonomy" id="283737"/>
    <lineage>
        <taxon>Bacteria</taxon>
        <taxon>Bacillati</taxon>
        <taxon>Bacillota</taxon>
        <taxon>Bacilli</taxon>
        <taxon>Lactobacillales</taxon>
        <taxon>Lactobacillaceae</taxon>
        <taxon>Fructobacillus</taxon>
    </lineage>
</organism>
<accession>A0A1I1DWH3</accession>
<dbReference type="OrthoDB" id="5195560at2"/>
<dbReference type="AlphaFoldDB" id="A0A1I1DWH3"/>
<dbReference type="InterPro" id="IPR006419">
    <property type="entry name" value="NMN_transpt_PnuC"/>
</dbReference>